<keyword evidence="4" id="KW-1185">Reference proteome</keyword>
<name>A0A329MQK1_9BACL</name>
<evidence type="ECO:0000256" key="1">
    <source>
        <dbReference type="SAM" id="MobiDB-lite"/>
    </source>
</evidence>
<feature type="signal peptide" evidence="2">
    <location>
        <begin position="1"/>
        <end position="22"/>
    </location>
</feature>
<evidence type="ECO:0000313" key="3">
    <source>
        <dbReference type="EMBL" id="RAV22054.1"/>
    </source>
</evidence>
<dbReference type="NCBIfam" id="TIGR02898">
    <property type="entry name" value="spore_YhcN_YlaJ"/>
    <property type="match status" value="1"/>
</dbReference>
<dbReference type="EMBL" id="QMFB01000003">
    <property type="protein sequence ID" value="RAV22054.1"/>
    <property type="molecule type" value="Genomic_DNA"/>
</dbReference>
<feature type="chain" id="PRO_5039409664" description="YhcN/YlaJ family sporulation lipoprotein" evidence="2">
    <location>
        <begin position="23"/>
        <end position="216"/>
    </location>
</feature>
<protein>
    <recommendedName>
        <fullName evidence="5">YhcN/YlaJ family sporulation lipoprotein</fullName>
    </recommendedName>
</protein>
<gene>
    <name evidence="3" type="ORF">DQG23_08450</name>
</gene>
<dbReference type="Proteomes" id="UP000250369">
    <property type="component" value="Unassembled WGS sequence"/>
</dbReference>
<reference evidence="3 4" key="1">
    <citation type="journal article" date="2009" name="Int. J. Syst. Evol. Microbiol.">
        <title>Paenibacillus contaminans sp. nov., isolated from a contaminated laboratory plate.</title>
        <authorList>
            <person name="Chou J.H."/>
            <person name="Lee J.H."/>
            <person name="Lin M.C."/>
            <person name="Chang P.S."/>
            <person name="Arun A.B."/>
            <person name="Young C.C."/>
            <person name="Chen W.M."/>
        </authorList>
    </citation>
    <scope>NUCLEOTIDE SEQUENCE [LARGE SCALE GENOMIC DNA]</scope>
    <source>
        <strain evidence="3 4">CKOBP-6</strain>
    </source>
</reference>
<keyword evidence="2" id="KW-0732">Signal</keyword>
<dbReference type="OrthoDB" id="1707228at2"/>
<feature type="region of interest" description="Disordered" evidence="1">
    <location>
        <begin position="28"/>
        <end position="73"/>
    </location>
</feature>
<dbReference type="Pfam" id="PF09580">
    <property type="entry name" value="Spore_YhcN_YlaJ"/>
    <property type="match status" value="1"/>
</dbReference>
<proteinExistence type="predicted"/>
<dbReference type="RefSeq" id="WP_113030363.1">
    <property type="nucleotide sequence ID" value="NZ_QMFB01000003.1"/>
</dbReference>
<dbReference type="AlphaFoldDB" id="A0A329MQK1"/>
<evidence type="ECO:0000313" key="4">
    <source>
        <dbReference type="Proteomes" id="UP000250369"/>
    </source>
</evidence>
<dbReference type="InterPro" id="IPR014247">
    <property type="entry name" value="Spore_lipoprot_YhcN/YlaJ"/>
</dbReference>
<sequence length="216" mass="22882">MKHIVKGIAMSMLTLAMISAVSGCGREQRQGGTDIAHKASDRGVMPNATGNVHGLGNHYNAQGGTAWQSPGPYNTPAPLNVAGDGNTNLENSQAIANEVEAMDGIKSANVFVLGRTAFVGCGLHPGAGVTNGNDPSTNNKTIVDVTDQMKTQIADKVKSMNKNIDNVFVSANPDFVQRMDVYAQDIKNGKPVSGFIKEFYTTVERIFPFQAGTPGR</sequence>
<evidence type="ECO:0008006" key="5">
    <source>
        <dbReference type="Google" id="ProtNLM"/>
    </source>
</evidence>
<dbReference type="GO" id="GO:0030435">
    <property type="term" value="P:sporulation resulting in formation of a cellular spore"/>
    <property type="evidence" value="ECO:0007669"/>
    <property type="project" value="InterPro"/>
</dbReference>
<dbReference type="PROSITE" id="PS51257">
    <property type="entry name" value="PROKAR_LIPOPROTEIN"/>
    <property type="match status" value="1"/>
</dbReference>
<organism evidence="3 4">
    <name type="scientific">Paenibacillus contaminans</name>
    <dbReference type="NCBI Taxonomy" id="450362"/>
    <lineage>
        <taxon>Bacteria</taxon>
        <taxon>Bacillati</taxon>
        <taxon>Bacillota</taxon>
        <taxon>Bacilli</taxon>
        <taxon>Bacillales</taxon>
        <taxon>Paenibacillaceae</taxon>
        <taxon>Paenibacillus</taxon>
    </lineage>
</organism>
<accession>A0A329MQK1</accession>
<dbReference type="InterPro" id="IPR019076">
    <property type="entry name" value="Spore_lipoprot_YhcN/YlaJ-like"/>
</dbReference>
<comment type="caution">
    <text evidence="3">The sequence shown here is derived from an EMBL/GenBank/DDBJ whole genome shotgun (WGS) entry which is preliminary data.</text>
</comment>
<evidence type="ECO:0000256" key="2">
    <source>
        <dbReference type="SAM" id="SignalP"/>
    </source>
</evidence>
<feature type="compositionally biased region" description="Polar residues" evidence="1">
    <location>
        <begin position="59"/>
        <end position="72"/>
    </location>
</feature>